<organism evidence="1 2">
    <name type="scientific">Allacma fusca</name>
    <dbReference type="NCBI Taxonomy" id="39272"/>
    <lineage>
        <taxon>Eukaryota</taxon>
        <taxon>Metazoa</taxon>
        <taxon>Ecdysozoa</taxon>
        <taxon>Arthropoda</taxon>
        <taxon>Hexapoda</taxon>
        <taxon>Collembola</taxon>
        <taxon>Symphypleona</taxon>
        <taxon>Sminthuridae</taxon>
        <taxon>Allacma</taxon>
    </lineage>
</organism>
<dbReference type="Proteomes" id="UP000708208">
    <property type="component" value="Unassembled WGS sequence"/>
</dbReference>
<protein>
    <recommendedName>
        <fullName evidence="3">Synaptosome associated protein</fullName>
    </recommendedName>
</protein>
<accession>A0A8J2J3R1</accession>
<reference evidence="1" key="1">
    <citation type="submission" date="2021-06" db="EMBL/GenBank/DDBJ databases">
        <authorList>
            <person name="Hodson N. C."/>
            <person name="Mongue J. A."/>
            <person name="Jaron S. K."/>
        </authorList>
    </citation>
    <scope>NUCLEOTIDE SEQUENCE</scope>
</reference>
<keyword evidence="2" id="KW-1185">Reference proteome</keyword>
<proteinExistence type="predicted"/>
<evidence type="ECO:0000313" key="2">
    <source>
        <dbReference type="Proteomes" id="UP000708208"/>
    </source>
</evidence>
<sequence>SLDSTRRMMQLCEETKEAGIKTLVALDDQGGERILELF</sequence>
<dbReference type="OrthoDB" id="19261at2759"/>
<dbReference type="AlphaFoldDB" id="A0A8J2J3R1"/>
<dbReference type="EMBL" id="CAJVCH010008419">
    <property type="protein sequence ID" value="CAG7663431.1"/>
    <property type="molecule type" value="Genomic_DNA"/>
</dbReference>
<gene>
    <name evidence="1" type="ORF">AFUS01_LOCUS1513</name>
</gene>
<evidence type="ECO:0008006" key="3">
    <source>
        <dbReference type="Google" id="ProtNLM"/>
    </source>
</evidence>
<name>A0A8J2J3R1_9HEXA</name>
<comment type="caution">
    <text evidence="1">The sequence shown here is derived from an EMBL/GenBank/DDBJ whole genome shotgun (WGS) entry which is preliminary data.</text>
</comment>
<evidence type="ECO:0000313" key="1">
    <source>
        <dbReference type="EMBL" id="CAG7663431.1"/>
    </source>
</evidence>
<feature type="non-terminal residue" evidence="1">
    <location>
        <position position="1"/>
    </location>
</feature>